<dbReference type="AlphaFoldDB" id="A0A1I7GYJ9"/>
<keyword evidence="3" id="KW-1185">Reference proteome</keyword>
<protein>
    <submittedName>
        <fullName evidence="2">Acyl dehydratase</fullName>
    </submittedName>
</protein>
<reference evidence="3" key="1">
    <citation type="submission" date="2016-10" db="EMBL/GenBank/DDBJ databases">
        <authorList>
            <person name="Varghese N."/>
        </authorList>
    </citation>
    <scope>NUCLEOTIDE SEQUENCE [LARGE SCALE GENOMIC DNA]</scope>
    <source>
        <strain evidence="3">DSM 17980</strain>
    </source>
</reference>
<dbReference type="SUPFAM" id="SSF54637">
    <property type="entry name" value="Thioesterase/thiol ester dehydrase-isomerase"/>
    <property type="match status" value="1"/>
</dbReference>
<dbReference type="RefSeq" id="WP_074949986.1">
    <property type="nucleotide sequence ID" value="NZ_FPBV01000003.1"/>
</dbReference>
<dbReference type="eggNOG" id="COG2030">
    <property type="taxonomic scope" value="Bacteria"/>
</dbReference>
<evidence type="ECO:0000313" key="2">
    <source>
        <dbReference type="EMBL" id="SFU53475.1"/>
    </source>
</evidence>
<proteinExistence type="predicted"/>
<name>A0A1I7GYJ9_9BACL</name>
<accession>A0A1I7GYJ9</accession>
<dbReference type="STRING" id="392015.SAMN05421543_103131"/>
<dbReference type="PIRSF" id="PIRSF018072">
    <property type="entry name" value="UCP018072"/>
    <property type="match status" value="1"/>
</dbReference>
<dbReference type="InterPro" id="IPR039569">
    <property type="entry name" value="FAS1-like_DH_region"/>
</dbReference>
<dbReference type="Proteomes" id="UP000183508">
    <property type="component" value="Unassembled WGS sequence"/>
</dbReference>
<dbReference type="Gene3D" id="3.10.129.10">
    <property type="entry name" value="Hotdog Thioesterase"/>
    <property type="match status" value="1"/>
</dbReference>
<dbReference type="EMBL" id="FPBV01000003">
    <property type="protein sequence ID" value="SFU53475.1"/>
    <property type="molecule type" value="Genomic_DNA"/>
</dbReference>
<dbReference type="CDD" id="cd03441">
    <property type="entry name" value="R_hydratase_like"/>
    <property type="match status" value="1"/>
</dbReference>
<feature type="domain" description="FAS1-like dehydratase" evidence="1">
    <location>
        <begin position="9"/>
        <end position="132"/>
    </location>
</feature>
<sequence>MSLESFRACIGRASEPVKNEIEKGAIRKFAEAIGDPNPLYRDEAAAGGRLVAPPTFSRTLDYGRVPGLELPRAGLIHAGQEFEYFRPIYSGDVLYCHTRLVDVFEKQGKLGRMVFLVFEMEARDQDGNPVVRQKSTVICREAGD</sequence>
<evidence type="ECO:0000259" key="1">
    <source>
        <dbReference type="Pfam" id="PF13452"/>
    </source>
</evidence>
<evidence type="ECO:0000313" key="3">
    <source>
        <dbReference type="Proteomes" id="UP000183508"/>
    </source>
</evidence>
<dbReference type="InterPro" id="IPR029069">
    <property type="entry name" value="HotDog_dom_sf"/>
</dbReference>
<dbReference type="OrthoDB" id="160199at2"/>
<dbReference type="Pfam" id="PF13452">
    <property type="entry name" value="FAS1_DH_region"/>
    <property type="match status" value="1"/>
</dbReference>
<dbReference type="InterPro" id="IPR016709">
    <property type="entry name" value="HadA-like"/>
</dbReference>
<organism evidence="2 3">
    <name type="scientific">Alicyclobacillus macrosporangiidus</name>
    <dbReference type="NCBI Taxonomy" id="392015"/>
    <lineage>
        <taxon>Bacteria</taxon>
        <taxon>Bacillati</taxon>
        <taxon>Bacillota</taxon>
        <taxon>Bacilli</taxon>
        <taxon>Bacillales</taxon>
        <taxon>Alicyclobacillaceae</taxon>
        <taxon>Alicyclobacillus</taxon>
    </lineage>
</organism>
<gene>
    <name evidence="2" type="ORF">SAMN05421543_103131</name>
</gene>